<dbReference type="PROSITE" id="PS50943">
    <property type="entry name" value="HTH_CROC1"/>
    <property type="match status" value="1"/>
</dbReference>
<dbReference type="GO" id="GO:0003677">
    <property type="term" value="F:DNA binding"/>
    <property type="evidence" value="ECO:0007669"/>
    <property type="project" value="InterPro"/>
</dbReference>
<accession>A0A4R3RI58</accession>
<organism evidence="3 4">
    <name type="scientific">Rhizobium azibense</name>
    <dbReference type="NCBI Taxonomy" id="1136135"/>
    <lineage>
        <taxon>Bacteria</taxon>
        <taxon>Pseudomonadati</taxon>
        <taxon>Pseudomonadota</taxon>
        <taxon>Alphaproteobacteria</taxon>
        <taxon>Hyphomicrobiales</taxon>
        <taxon>Rhizobiaceae</taxon>
        <taxon>Rhizobium/Agrobacterium group</taxon>
        <taxon>Rhizobium</taxon>
    </lineage>
</organism>
<dbReference type="SUPFAM" id="SSF47413">
    <property type="entry name" value="lambda repressor-like DNA-binding domains"/>
    <property type="match status" value="1"/>
</dbReference>
<dbReference type="Pfam" id="PF13560">
    <property type="entry name" value="HTH_31"/>
    <property type="match status" value="1"/>
</dbReference>
<dbReference type="Gene3D" id="1.10.260.40">
    <property type="entry name" value="lambda repressor-like DNA-binding domains"/>
    <property type="match status" value="1"/>
</dbReference>
<name>A0A4R3RI58_9HYPH</name>
<dbReference type="RefSeq" id="WP_132552835.1">
    <property type="nucleotide sequence ID" value="NZ_SMBK01000013.1"/>
</dbReference>
<dbReference type="AlphaFoldDB" id="A0A4R3RI58"/>
<comment type="caution">
    <text evidence="3">The sequence shown here is derived from an EMBL/GenBank/DDBJ whole genome shotgun (WGS) entry which is preliminary data.</text>
</comment>
<proteinExistence type="predicted"/>
<evidence type="ECO:0000259" key="2">
    <source>
        <dbReference type="PROSITE" id="PS50943"/>
    </source>
</evidence>
<sequence>MAPIAKPKYQLQKTFLREWRRISGISQKDAAVELNISRPLLSQIENAKSPYTQRLIERAAQVYGCTPTEILRGPKHPIDIDLLFRTIVVIEESILRNGLAKKTTSIQKAHSIIELFKLASNNDNRPPTPEEADELLKRSVE</sequence>
<evidence type="ECO:0000256" key="1">
    <source>
        <dbReference type="SAM" id="MobiDB-lite"/>
    </source>
</evidence>
<protein>
    <submittedName>
        <fullName evidence="3">Helix-turn-helix protein</fullName>
    </submittedName>
</protein>
<dbReference type="SMART" id="SM00530">
    <property type="entry name" value="HTH_XRE"/>
    <property type="match status" value="1"/>
</dbReference>
<dbReference type="Proteomes" id="UP000295507">
    <property type="component" value="Unassembled WGS sequence"/>
</dbReference>
<feature type="region of interest" description="Disordered" evidence="1">
    <location>
        <begin position="121"/>
        <end position="141"/>
    </location>
</feature>
<feature type="domain" description="HTH cro/C1-type" evidence="2">
    <location>
        <begin position="16"/>
        <end position="70"/>
    </location>
</feature>
<dbReference type="InterPro" id="IPR001387">
    <property type="entry name" value="Cro/C1-type_HTH"/>
</dbReference>
<gene>
    <name evidence="3" type="ORF">EV129_11342</name>
</gene>
<evidence type="ECO:0000313" key="4">
    <source>
        <dbReference type="Proteomes" id="UP000295507"/>
    </source>
</evidence>
<reference evidence="3 4" key="1">
    <citation type="submission" date="2019-03" db="EMBL/GenBank/DDBJ databases">
        <title>Genomic Encyclopedia of Type Strains, Phase IV (KMG-V): Genome sequencing to study the core and pangenomes of soil and plant-associated prokaryotes.</title>
        <authorList>
            <person name="Whitman W."/>
        </authorList>
    </citation>
    <scope>NUCLEOTIDE SEQUENCE [LARGE SCALE GENOMIC DNA]</scope>
    <source>
        <strain evidence="3 4">IE4868</strain>
    </source>
</reference>
<dbReference type="InterPro" id="IPR010982">
    <property type="entry name" value="Lambda_DNA-bd_dom_sf"/>
</dbReference>
<dbReference type="CDD" id="cd00093">
    <property type="entry name" value="HTH_XRE"/>
    <property type="match status" value="1"/>
</dbReference>
<evidence type="ECO:0000313" key="3">
    <source>
        <dbReference type="EMBL" id="TCU34059.1"/>
    </source>
</evidence>
<dbReference type="EMBL" id="SMBK01000013">
    <property type="protein sequence ID" value="TCU34059.1"/>
    <property type="molecule type" value="Genomic_DNA"/>
</dbReference>